<keyword evidence="4 9" id="KW-0694">RNA-binding</keyword>
<protein>
    <recommendedName>
        <fullName evidence="9">Signal recognition particle protein</fullName>
        <ecNumber evidence="9">3.6.5.4</ecNumber>
    </recommendedName>
    <alternativeName>
        <fullName evidence="9">Fifty-four homolog</fullName>
    </alternativeName>
</protein>
<comment type="domain">
    <text evidence="9">Composed of three domains: the N-terminal N domain, which is responsible for interactions with the ribosome, the central G domain, which binds GTP, and the C-terminal M domain, which binds the RNA and the signal sequence of the RNC.</text>
</comment>
<evidence type="ECO:0000256" key="5">
    <source>
        <dbReference type="ARBA" id="ARBA00023134"/>
    </source>
</evidence>
<keyword evidence="6 9" id="KW-0733">Signal recognition particle</keyword>
<dbReference type="SMART" id="SM00382">
    <property type="entry name" value="AAA"/>
    <property type="match status" value="1"/>
</dbReference>
<dbReference type="NCBIfam" id="TIGR00959">
    <property type="entry name" value="ffh"/>
    <property type="match status" value="1"/>
</dbReference>
<evidence type="ECO:0000256" key="7">
    <source>
        <dbReference type="ARBA" id="ARBA00023274"/>
    </source>
</evidence>
<proteinExistence type="inferred from homology"/>
<comment type="subcellular location">
    <subcellularLocation>
        <location evidence="9">Cytoplasm</location>
    </subcellularLocation>
    <text evidence="9">The SRP-RNC complex is targeted to the cytoplasmic membrane.</text>
</comment>
<comment type="subunit">
    <text evidence="9">Part of the signal recognition particle protein translocation system, which is composed of SRP and FtsY.</text>
</comment>
<dbReference type="HAMAP" id="MF_00306">
    <property type="entry name" value="SRP54"/>
    <property type="match status" value="1"/>
</dbReference>
<dbReference type="SMART" id="SM00962">
    <property type="entry name" value="SRP54"/>
    <property type="match status" value="1"/>
</dbReference>
<dbReference type="InterPro" id="IPR042101">
    <property type="entry name" value="SRP54_N_sf"/>
</dbReference>
<dbReference type="GO" id="GO:0008312">
    <property type="term" value="F:7S RNA binding"/>
    <property type="evidence" value="ECO:0007669"/>
    <property type="project" value="InterPro"/>
</dbReference>
<keyword evidence="2 9" id="KW-0547">Nucleotide-binding</keyword>
<dbReference type="GO" id="GO:0006614">
    <property type="term" value="P:SRP-dependent cotranslational protein targeting to membrane"/>
    <property type="evidence" value="ECO:0007669"/>
    <property type="project" value="InterPro"/>
</dbReference>
<feature type="domain" description="AAA+ ATPase" evidence="10">
    <location>
        <begin position="100"/>
        <end position="247"/>
    </location>
</feature>
<dbReference type="SMART" id="SM00963">
    <property type="entry name" value="SRP54_N"/>
    <property type="match status" value="1"/>
</dbReference>
<evidence type="ECO:0000256" key="3">
    <source>
        <dbReference type="ARBA" id="ARBA00022801"/>
    </source>
</evidence>
<dbReference type="GO" id="GO:0003924">
    <property type="term" value="F:GTPase activity"/>
    <property type="evidence" value="ECO:0007669"/>
    <property type="project" value="UniProtKB-UniRule"/>
</dbReference>
<comment type="function">
    <text evidence="9">Involved in targeting and insertion of nascent membrane proteins into the cytoplasmic membrane. Binds to the hydrophobic signal sequence of the ribosome-nascent chain (RNC) as it emerges from the ribosomes. The SRP-RNC complex is then targeted to the cytoplasmic membrane where it interacts with the SRP receptor FtsY.</text>
</comment>
<dbReference type="InterPro" id="IPR004125">
    <property type="entry name" value="Signal_recog_particle_SRP54_M"/>
</dbReference>
<keyword evidence="5 9" id="KW-0342">GTP-binding</keyword>
<evidence type="ECO:0000256" key="4">
    <source>
        <dbReference type="ARBA" id="ARBA00022884"/>
    </source>
</evidence>
<keyword evidence="14" id="KW-1185">Reference proteome</keyword>
<evidence type="ECO:0000259" key="12">
    <source>
        <dbReference type="SMART" id="SM00963"/>
    </source>
</evidence>
<dbReference type="GO" id="GO:0048500">
    <property type="term" value="C:signal recognition particle"/>
    <property type="evidence" value="ECO:0007669"/>
    <property type="project" value="UniProtKB-UniRule"/>
</dbReference>
<dbReference type="EC" id="3.6.5.4" evidence="9"/>
<dbReference type="InterPro" id="IPR036891">
    <property type="entry name" value="Signal_recog_part_SRP54_M_sf"/>
</dbReference>
<dbReference type="GO" id="GO:0005525">
    <property type="term" value="F:GTP binding"/>
    <property type="evidence" value="ECO:0007669"/>
    <property type="project" value="UniProtKB-UniRule"/>
</dbReference>
<reference evidence="13 14" key="1">
    <citation type="submission" date="2017-01" db="EMBL/GenBank/DDBJ databases">
        <title>Genome analysis of Paenibacillus selenitrireducens ES3-24.</title>
        <authorList>
            <person name="Xu D."/>
            <person name="Yao R."/>
            <person name="Zheng S."/>
        </authorList>
    </citation>
    <scope>NUCLEOTIDE SEQUENCE [LARGE SCALE GENOMIC DNA]</scope>
    <source>
        <strain evidence="13 14">ES3-24</strain>
    </source>
</reference>
<keyword evidence="7 9" id="KW-0687">Ribonucleoprotein</keyword>
<dbReference type="InterPro" id="IPR004780">
    <property type="entry name" value="SRP"/>
</dbReference>
<evidence type="ECO:0000256" key="8">
    <source>
        <dbReference type="ARBA" id="ARBA00048027"/>
    </source>
</evidence>
<evidence type="ECO:0000256" key="1">
    <source>
        <dbReference type="ARBA" id="ARBA00005450"/>
    </source>
</evidence>
<feature type="domain" description="SRP54-type proteins GTP-binding" evidence="11">
    <location>
        <begin position="101"/>
        <end position="296"/>
    </location>
</feature>
<dbReference type="EMBL" id="MSZX01000005">
    <property type="protein sequence ID" value="OPA77552.1"/>
    <property type="molecule type" value="Genomic_DNA"/>
</dbReference>
<evidence type="ECO:0000259" key="11">
    <source>
        <dbReference type="SMART" id="SM00962"/>
    </source>
</evidence>
<dbReference type="InterPro" id="IPR013822">
    <property type="entry name" value="Signal_recog_particl_SRP54_hlx"/>
</dbReference>
<dbReference type="FunFam" id="3.40.50.300:FF:000022">
    <property type="entry name" value="Signal recognition particle 54 kDa subunit"/>
    <property type="match status" value="1"/>
</dbReference>
<keyword evidence="9" id="KW-0963">Cytoplasm</keyword>
<comment type="similarity">
    <text evidence="1 9">Belongs to the GTP-binding SRP family. SRP54 subfamily.</text>
</comment>
<dbReference type="CDD" id="cd18539">
    <property type="entry name" value="SRP_G"/>
    <property type="match status" value="1"/>
</dbReference>
<dbReference type="OrthoDB" id="9804720at2"/>
<dbReference type="Proteomes" id="UP000190188">
    <property type="component" value="Unassembled WGS sequence"/>
</dbReference>
<dbReference type="Gene3D" id="3.40.50.300">
    <property type="entry name" value="P-loop containing nucleotide triphosphate hydrolases"/>
    <property type="match status" value="1"/>
</dbReference>
<dbReference type="InterPro" id="IPR027417">
    <property type="entry name" value="P-loop_NTPase"/>
</dbReference>
<dbReference type="InterPro" id="IPR003593">
    <property type="entry name" value="AAA+_ATPase"/>
</dbReference>
<evidence type="ECO:0000256" key="9">
    <source>
        <dbReference type="HAMAP-Rule" id="MF_00306"/>
    </source>
</evidence>
<dbReference type="Pfam" id="PF00448">
    <property type="entry name" value="SRP54"/>
    <property type="match status" value="1"/>
</dbReference>
<dbReference type="STRING" id="1324314.BVG16_13975"/>
<dbReference type="SUPFAM" id="SSF52540">
    <property type="entry name" value="P-loop containing nucleoside triphosphate hydrolases"/>
    <property type="match status" value="1"/>
</dbReference>
<dbReference type="Pfam" id="PF02881">
    <property type="entry name" value="SRP54_N"/>
    <property type="match status" value="1"/>
</dbReference>
<dbReference type="PANTHER" id="PTHR11564">
    <property type="entry name" value="SIGNAL RECOGNITION PARTICLE 54K PROTEIN SRP54"/>
    <property type="match status" value="1"/>
</dbReference>
<comment type="catalytic activity">
    <reaction evidence="8 9">
        <text>GTP + H2O = GDP + phosphate + H(+)</text>
        <dbReference type="Rhea" id="RHEA:19669"/>
        <dbReference type="ChEBI" id="CHEBI:15377"/>
        <dbReference type="ChEBI" id="CHEBI:15378"/>
        <dbReference type="ChEBI" id="CHEBI:37565"/>
        <dbReference type="ChEBI" id="CHEBI:43474"/>
        <dbReference type="ChEBI" id="CHEBI:58189"/>
        <dbReference type="EC" id="3.6.5.4"/>
    </reaction>
</comment>
<dbReference type="InterPro" id="IPR000897">
    <property type="entry name" value="SRP54_GTPase_dom"/>
</dbReference>
<evidence type="ECO:0000313" key="13">
    <source>
        <dbReference type="EMBL" id="OPA77552.1"/>
    </source>
</evidence>
<dbReference type="PANTHER" id="PTHR11564:SF5">
    <property type="entry name" value="SIGNAL RECOGNITION PARTICLE SUBUNIT SRP54"/>
    <property type="match status" value="1"/>
</dbReference>
<dbReference type="Gene3D" id="1.20.120.140">
    <property type="entry name" value="Signal recognition particle SRP54, nucleotide-binding domain"/>
    <property type="match status" value="1"/>
</dbReference>
<feature type="domain" description="Signal recognition particle SRP54 helical bundle" evidence="12">
    <location>
        <begin position="2"/>
        <end position="87"/>
    </location>
</feature>
<gene>
    <name evidence="9" type="primary">ffh</name>
    <name evidence="13" type="ORF">BVG16_13975</name>
</gene>
<dbReference type="Pfam" id="PF02978">
    <property type="entry name" value="SRP_SPB"/>
    <property type="match status" value="1"/>
</dbReference>
<evidence type="ECO:0000256" key="6">
    <source>
        <dbReference type="ARBA" id="ARBA00023135"/>
    </source>
</evidence>
<dbReference type="Gene3D" id="1.10.260.30">
    <property type="entry name" value="Signal recognition particle, SRP54 subunit, M-domain"/>
    <property type="match status" value="1"/>
</dbReference>
<feature type="binding site" evidence="9">
    <location>
        <begin position="108"/>
        <end position="115"/>
    </location>
    <ligand>
        <name>GTP</name>
        <dbReference type="ChEBI" id="CHEBI:37565"/>
    </ligand>
</feature>
<keyword evidence="3 9" id="KW-0378">Hydrolase</keyword>
<comment type="caution">
    <text evidence="13">The sequence shown here is derived from an EMBL/GenBank/DDBJ whole genome shotgun (WGS) entry which is preliminary data.</text>
</comment>
<accession>A0A1T2XCQ1</accession>
<name>A0A1T2XCQ1_9BACL</name>
<dbReference type="AlphaFoldDB" id="A0A1T2XCQ1"/>
<sequence length="459" mass="50641">MAFEGLTNRLSSVFSKLRGKGKVSEEDLNEAMREVRLALLEADVNFKVVKEFIAKVKERALGQEVEKSFTPGMVIIDIVNKELTDLMGGTNAKLAKANKPPTVIMMAGLQGAGKTTTSAKLAKLLQKQNHRPLMVAGDIYRPAAIKQLQVLGEQIKVPVFTLGDQTSPVEIARQAVEHAKDNGLDYVIIDTAGRLHIDEQLMEELKQIHATVKPDEVLLVVDAMTGQDAVNVADSFNKQLELTGVVLTKLDGDTRGGAAISVKAVTGCPIKFAALGEKIDALEPFHPERMASRILGMGDMLSLIEKAQSNIDAEKAKEMERKMRDASFTFDDFLEQMQQVKKLGPLDQILDMIPGMGKVKQMKDLKVDEKQMGRIEAIVHSMTARERNEPDLINHSRRKRIAAGSGTTLTDVNRLIKQFDDMRRMMKQFSDMMGGGGKGAKMMKNLKKQAGKGGMRPFR</sequence>
<feature type="binding site" evidence="9">
    <location>
        <begin position="190"/>
        <end position="194"/>
    </location>
    <ligand>
        <name>GTP</name>
        <dbReference type="ChEBI" id="CHEBI:37565"/>
    </ligand>
</feature>
<dbReference type="RefSeq" id="WP_078499293.1">
    <property type="nucleotide sequence ID" value="NZ_MSZX01000005.1"/>
</dbReference>
<evidence type="ECO:0000256" key="2">
    <source>
        <dbReference type="ARBA" id="ARBA00022741"/>
    </source>
</evidence>
<dbReference type="SUPFAM" id="SSF47446">
    <property type="entry name" value="Signal peptide-binding domain"/>
    <property type="match status" value="1"/>
</dbReference>
<evidence type="ECO:0000259" key="10">
    <source>
        <dbReference type="SMART" id="SM00382"/>
    </source>
</evidence>
<dbReference type="InterPro" id="IPR022941">
    <property type="entry name" value="SRP54"/>
</dbReference>
<feature type="binding site" evidence="9">
    <location>
        <begin position="248"/>
        <end position="251"/>
    </location>
    <ligand>
        <name>GTP</name>
        <dbReference type="ChEBI" id="CHEBI:37565"/>
    </ligand>
</feature>
<organism evidence="13 14">
    <name type="scientific">Paenibacillus selenitireducens</name>
    <dbReference type="NCBI Taxonomy" id="1324314"/>
    <lineage>
        <taxon>Bacteria</taxon>
        <taxon>Bacillati</taxon>
        <taxon>Bacillota</taxon>
        <taxon>Bacilli</taxon>
        <taxon>Bacillales</taxon>
        <taxon>Paenibacillaceae</taxon>
        <taxon>Paenibacillus</taxon>
    </lineage>
</organism>
<evidence type="ECO:0000313" key="14">
    <source>
        <dbReference type="Proteomes" id="UP000190188"/>
    </source>
</evidence>